<gene>
    <name evidence="1" type="ORF">LARSCL_LOCUS21825</name>
</gene>
<reference evidence="1 2" key="1">
    <citation type="submission" date="2024-04" db="EMBL/GenBank/DDBJ databases">
        <authorList>
            <person name="Rising A."/>
            <person name="Reimegard J."/>
            <person name="Sonavane S."/>
            <person name="Akerstrom W."/>
            <person name="Nylinder S."/>
            <person name="Hedman E."/>
            <person name="Kallberg Y."/>
        </authorList>
    </citation>
    <scope>NUCLEOTIDE SEQUENCE [LARGE SCALE GENOMIC DNA]</scope>
</reference>
<name>A0AAV2BVJ0_9ARAC</name>
<dbReference type="AlphaFoldDB" id="A0AAV2BVJ0"/>
<dbReference type="Proteomes" id="UP001497382">
    <property type="component" value="Unassembled WGS sequence"/>
</dbReference>
<dbReference type="EMBL" id="CAXIEN010000541">
    <property type="protein sequence ID" value="CAL1300217.1"/>
    <property type="molecule type" value="Genomic_DNA"/>
</dbReference>
<evidence type="ECO:0000313" key="2">
    <source>
        <dbReference type="Proteomes" id="UP001497382"/>
    </source>
</evidence>
<evidence type="ECO:0000313" key="1">
    <source>
        <dbReference type="EMBL" id="CAL1300217.1"/>
    </source>
</evidence>
<sequence length="100" mass="11424">MENNVRKDVRVCEIANVTNDPESGKFWLLYVGAANSSEPLTHLTNDEPNPILYGIPLPNGVFTTNADDDSVDLLKMMLFQKPELLWIQSMDKCLHHLRRQ</sequence>
<keyword evidence="2" id="KW-1185">Reference proteome</keyword>
<organism evidence="1 2">
    <name type="scientific">Larinioides sclopetarius</name>
    <dbReference type="NCBI Taxonomy" id="280406"/>
    <lineage>
        <taxon>Eukaryota</taxon>
        <taxon>Metazoa</taxon>
        <taxon>Ecdysozoa</taxon>
        <taxon>Arthropoda</taxon>
        <taxon>Chelicerata</taxon>
        <taxon>Arachnida</taxon>
        <taxon>Araneae</taxon>
        <taxon>Araneomorphae</taxon>
        <taxon>Entelegynae</taxon>
        <taxon>Araneoidea</taxon>
        <taxon>Araneidae</taxon>
        <taxon>Larinioides</taxon>
    </lineage>
</organism>
<proteinExistence type="predicted"/>
<accession>A0AAV2BVJ0</accession>
<protein>
    <submittedName>
        <fullName evidence="1">Uncharacterized protein</fullName>
    </submittedName>
</protein>
<comment type="caution">
    <text evidence="1">The sequence shown here is derived from an EMBL/GenBank/DDBJ whole genome shotgun (WGS) entry which is preliminary data.</text>
</comment>